<protein>
    <submittedName>
        <fullName evidence="1">Uncharacterized protein</fullName>
    </submittedName>
</protein>
<name>A0A1Z1W581_9ACTN</name>
<gene>
    <name evidence="1" type="ORF">SMD44_00950</name>
</gene>
<dbReference type="Proteomes" id="UP000195880">
    <property type="component" value="Chromosome"/>
</dbReference>
<dbReference type="RefSeq" id="WP_159399514.1">
    <property type="nucleotide sequence ID" value="NZ_CP021748.1"/>
</dbReference>
<dbReference type="EMBL" id="CP021748">
    <property type="protein sequence ID" value="ARX81552.1"/>
    <property type="molecule type" value="Genomic_DNA"/>
</dbReference>
<accession>A0A1Z1W581</accession>
<proteinExistence type="predicted"/>
<evidence type="ECO:0000313" key="1">
    <source>
        <dbReference type="EMBL" id="ARX81552.1"/>
    </source>
</evidence>
<keyword evidence="2" id="KW-1185">Reference proteome</keyword>
<reference evidence="1 2" key="1">
    <citation type="submission" date="2017-05" db="EMBL/GenBank/DDBJ databases">
        <title>Streptomyces alboflavus Genome sequencing and assembly.</title>
        <authorList>
            <person name="Wang Y."/>
            <person name="Du B."/>
            <person name="Ding Y."/>
            <person name="Liu H."/>
            <person name="Hou Q."/>
            <person name="Liu K."/>
            <person name="Wang C."/>
            <person name="Yao L."/>
        </authorList>
    </citation>
    <scope>NUCLEOTIDE SEQUENCE [LARGE SCALE GENOMIC DNA]</scope>
    <source>
        <strain evidence="1 2">MDJK44</strain>
    </source>
</reference>
<evidence type="ECO:0000313" key="2">
    <source>
        <dbReference type="Proteomes" id="UP000195880"/>
    </source>
</evidence>
<sequence length="56" mass="5912">MTVFLDDAAIAGLFAEFAAAREAGDVARQAELLDVAYEISLGLVDEFLGFDYPAAA</sequence>
<organism evidence="1 2">
    <name type="scientific">Streptomyces alboflavus</name>
    <dbReference type="NCBI Taxonomy" id="67267"/>
    <lineage>
        <taxon>Bacteria</taxon>
        <taxon>Bacillati</taxon>
        <taxon>Actinomycetota</taxon>
        <taxon>Actinomycetes</taxon>
        <taxon>Kitasatosporales</taxon>
        <taxon>Streptomycetaceae</taxon>
        <taxon>Streptomyces</taxon>
    </lineage>
</organism>
<dbReference type="KEGG" id="salf:SMD44_00950"/>
<dbReference type="AlphaFoldDB" id="A0A1Z1W581"/>